<gene>
    <name evidence="8" type="ORF">DES41_113193</name>
</gene>
<dbReference type="Pfam" id="PF03960">
    <property type="entry name" value="ArsC"/>
    <property type="match status" value="1"/>
</dbReference>
<dbReference type="Gene3D" id="3.40.30.10">
    <property type="entry name" value="Glutaredoxin"/>
    <property type="match status" value="1"/>
</dbReference>
<organism evidence="8 9">
    <name type="scientific">Pseudorhodoferax soli</name>
    <dbReference type="NCBI Taxonomy" id="545864"/>
    <lineage>
        <taxon>Bacteria</taxon>
        <taxon>Pseudomonadati</taxon>
        <taxon>Pseudomonadota</taxon>
        <taxon>Betaproteobacteria</taxon>
        <taxon>Burkholderiales</taxon>
        <taxon>Comamonadaceae</taxon>
    </lineage>
</organism>
<evidence type="ECO:0000256" key="5">
    <source>
        <dbReference type="ARBA" id="ARBA00039879"/>
    </source>
</evidence>
<comment type="similarity">
    <text evidence="1 6 7">Belongs to the ArsC family.</text>
</comment>
<comment type="catalytic activity">
    <reaction evidence="7">
        <text>[glutaredoxin]-dithiol + arsenate + glutathione + H(+) = glutathionyl-S-S-[glutaredoxin] + arsenite + H2O</text>
        <dbReference type="Rhea" id="RHEA:22016"/>
        <dbReference type="Rhea" id="RHEA-COMP:10729"/>
        <dbReference type="Rhea" id="RHEA-COMP:17668"/>
        <dbReference type="ChEBI" id="CHEBI:15377"/>
        <dbReference type="ChEBI" id="CHEBI:15378"/>
        <dbReference type="ChEBI" id="CHEBI:29242"/>
        <dbReference type="ChEBI" id="CHEBI:29950"/>
        <dbReference type="ChEBI" id="CHEBI:48597"/>
        <dbReference type="ChEBI" id="CHEBI:57925"/>
        <dbReference type="ChEBI" id="CHEBI:146199"/>
        <dbReference type="EC" id="1.20.4.1"/>
    </reaction>
</comment>
<protein>
    <recommendedName>
        <fullName evidence="5 7">Arsenate reductase</fullName>
        <ecNumber evidence="4 7">1.20.4.1</ecNumber>
    </recommendedName>
</protein>
<comment type="caution">
    <text evidence="8">The sequence shown here is derived from an EMBL/GenBank/DDBJ whole genome shotgun (WGS) entry which is preliminary data.</text>
</comment>
<reference evidence="8 9" key="1">
    <citation type="submission" date="2018-07" db="EMBL/GenBank/DDBJ databases">
        <title>Genomic Encyclopedia of Type Strains, Phase IV (KMG-IV): sequencing the most valuable type-strain genomes for metagenomic binning, comparative biology and taxonomic classification.</title>
        <authorList>
            <person name="Goeker M."/>
        </authorList>
    </citation>
    <scope>NUCLEOTIDE SEQUENCE [LARGE SCALE GENOMIC DNA]</scope>
    <source>
        <strain evidence="8 9">DSM 21634</strain>
    </source>
</reference>
<sequence>MHVTIFHNPACSNSRTALALLRERGIEPEIVEYLKTPPSAERLAGLLAAMGITPRELLRSKEPQYAELGLDDPKWTDVQLIAQMVSHPVLMNRPIVETPHGTRLCRPGERVLDLIGVVQP</sequence>
<dbReference type="PANTHER" id="PTHR30041:SF5">
    <property type="entry name" value="ARSENATE REDUCTASE-RELATED"/>
    <property type="match status" value="1"/>
</dbReference>
<dbReference type="NCBIfam" id="TIGR00014">
    <property type="entry name" value="arsC"/>
    <property type="match status" value="1"/>
</dbReference>
<keyword evidence="3 7" id="KW-0560">Oxidoreductase</keyword>
<dbReference type="EC" id="1.20.4.1" evidence="4 7"/>
<accession>A0A368XC30</accession>
<evidence type="ECO:0000256" key="3">
    <source>
        <dbReference type="ARBA" id="ARBA00023002"/>
    </source>
</evidence>
<dbReference type="PROSITE" id="PS51353">
    <property type="entry name" value="ARSC"/>
    <property type="match status" value="1"/>
</dbReference>
<evidence type="ECO:0000313" key="9">
    <source>
        <dbReference type="Proteomes" id="UP000252884"/>
    </source>
</evidence>
<dbReference type="GO" id="GO:0046685">
    <property type="term" value="P:response to arsenic-containing substance"/>
    <property type="evidence" value="ECO:0007669"/>
    <property type="project" value="UniProtKB-KW"/>
</dbReference>
<keyword evidence="9" id="KW-1185">Reference proteome</keyword>
<evidence type="ECO:0000256" key="6">
    <source>
        <dbReference type="PROSITE-ProRule" id="PRU01282"/>
    </source>
</evidence>
<dbReference type="PANTHER" id="PTHR30041">
    <property type="entry name" value="ARSENATE REDUCTASE"/>
    <property type="match status" value="1"/>
</dbReference>
<dbReference type="AlphaFoldDB" id="A0A368XC30"/>
<dbReference type="InterPro" id="IPR006659">
    <property type="entry name" value="Arsenate_reductase"/>
</dbReference>
<dbReference type="InterPro" id="IPR006660">
    <property type="entry name" value="Arsenate_reductase-like"/>
</dbReference>
<dbReference type="SUPFAM" id="SSF52833">
    <property type="entry name" value="Thioredoxin-like"/>
    <property type="match status" value="1"/>
</dbReference>
<keyword evidence="2" id="KW-0059">Arsenical resistance</keyword>
<dbReference type="OrthoDB" id="9790554at2"/>
<dbReference type="EMBL" id="QPJK01000013">
    <property type="protein sequence ID" value="RCW65269.1"/>
    <property type="molecule type" value="Genomic_DNA"/>
</dbReference>
<evidence type="ECO:0000313" key="8">
    <source>
        <dbReference type="EMBL" id="RCW65269.1"/>
    </source>
</evidence>
<proteinExistence type="inferred from homology"/>
<dbReference type="CDD" id="cd03034">
    <property type="entry name" value="ArsC_ArsC"/>
    <property type="match status" value="1"/>
</dbReference>
<evidence type="ECO:0000256" key="7">
    <source>
        <dbReference type="RuleBase" id="RU362029"/>
    </source>
</evidence>
<dbReference type="Proteomes" id="UP000252884">
    <property type="component" value="Unassembled WGS sequence"/>
</dbReference>
<evidence type="ECO:0000256" key="2">
    <source>
        <dbReference type="ARBA" id="ARBA00022849"/>
    </source>
</evidence>
<evidence type="ECO:0000256" key="4">
    <source>
        <dbReference type="ARBA" id="ARBA00038969"/>
    </source>
</evidence>
<evidence type="ECO:0000256" key="1">
    <source>
        <dbReference type="ARBA" id="ARBA00007198"/>
    </source>
</evidence>
<name>A0A368XC30_9BURK</name>
<dbReference type="RefSeq" id="WP_114472046.1">
    <property type="nucleotide sequence ID" value="NZ_QPJK01000013.1"/>
</dbReference>
<dbReference type="InterPro" id="IPR036249">
    <property type="entry name" value="Thioredoxin-like_sf"/>
</dbReference>
<dbReference type="GO" id="GO:0008794">
    <property type="term" value="F:arsenate reductase (glutaredoxin) activity"/>
    <property type="evidence" value="ECO:0007669"/>
    <property type="project" value="UniProtKB-UniRule"/>
</dbReference>